<proteinExistence type="inferred from homology"/>
<dbReference type="SMART" id="SM00872">
    <property type="entry name" value="Alpha-mann_mid"/>
    <property type="match status" value="1"/>
</dbReference>
<dbReference type="Gene3D" id="2.60.40.2210">
    <property type="match status" value="1"/>
</dbReference>
<dbReference type="Pfam" id="PF09261">
    <property type="entry name" value="Alpha-mann_mid"/>
    <property type="match status" value="1"/>
</dbReference>
<evidence type="ECO:0000313" key="7">
    <source>
        <dbReference type="Proteomes" id="UP001575105"/>
    </source>
</evidence>
<gene>
    <name evidence="6" type="ORF">ACERK3_09775</name>
</gene>
<dbReference type="InterPro" id="IPR000602">
    <property type="entry name" value="Glyco_hydro_38_N"/>
</dbReference>
<comment type="caution">
    <text evidence="6">The sequence shown here is derived from an EMBL/GenBank/DDBJ whole genome shotgun (WGS) entry which is preliminary data.</text>
</comment>
<dbReference type="RefSeq" id="WP_425345509.1">
    <property type="nucleotide sequence ID" value="NZ_JBGUBD010000005.1"/>
</dbReference>
<evidence type="ECO:0000256" key="4">
    <source>
        <dbReference type="ARBA" id="ARBA00023295"/>
    </source>
</evidence>
<evidence type="ECO:0000313" key="6">
    <source>
        <dbReference type="EMBL" id="MFA9478583.1"/>
    </source>
</evidence>
<evidence type="ECO:0000256" key="2">
    <source>
        <dbReference type="ARBA" id="ARBA00022723"/>
    </source>
</evidence>
<evidence type="ECO:0000256" key="1">
    <source>
        <dbReference type="ARBA" id="ARBA00009792"/>
    </source>
</evidence>
<dbReference type="InterPro" id="IPR015341">
    <property type="entry name" value="Glyco_hydro_38_cen"/>
</dbReference>
<name>A0ABV4U8H5_9BACT</name>
<dbReference type="Pfam" id="PF07748">
    <property type="entry name" value="Glyco_hydro_38C"/>
    <property type="match status" value="1"/>
</dbReference>
<accession>A0ABV4U8H5</accession>
<dbReference type="SUPFAM" id="SSF88688">
    <property type="entry name" value="Families 57/38 glycoside transferase middle domain"/>
    <property type="match status" value="1"/>
</dbReference>
<dbReference type="EMBL" id="JBGUBD010000005">
    <property type="protein sequence ID" value="MFA9478583.1"/>
    <property type="molecule type" value="Genomic_DNA"/>
</dbReference>
<dbReference type="PANTHER" id="PTHR46017:SF2">
    <property type="entry name" value="MANNOSYLGLYCERATE HYDROLASE"/>
    <property type="match status" value="1"/>
</dbReference>
<keyword evidence="3 6" id="KW-0378">Hydrolase</keyword>
<dbReference type="Pfam" id="PF01074">
    <property type="entry name" value="Glyco_hydro_38N"/>
    <property type="match status" value="1"/>
</dbReference>
<dbReference type="Gene3D" id="1.20.1270.50">
    <property type="entry name" value="Glycoside hydrolase family 38, central domain"/>
    <property type="match status" value="1"/>
</dbReference>
<dbReference type="GO" id="GO:0016787">
    <property type="term" value="F:hydrolase activity"/>
    <property type="evidence" value="ECO:0007669"/>
    <property type="project" value="UniProtKB-KW"/>
</dbReference>
<dbReference type="Proteomes" id="UP001575105">
    <property type="component" value="Unassembled WGS sequence"/>
</dbReference>
<dbReference type="SUPFAM" id="SSF74650">
    <property type="entry name" value="Galactose mutarotase-like"/>
    <property type="match status" value="1"/>
</dbReference>
<reference evidence="6 7" key="1">
    <citation type="submission" date="2024-08" db="EMBL/GenBank/DDBJ databases">
        <title>Whole-genome sequencing of halo(alkali)philic microorganisms from hypersaline lakes.</title>
        <authorList>
            <person name="Sorokin D.Y."/>
            <person name="Merkel A.Y."/>
            <person name="Messina E."/>
            <person name="Yakimov M."/>
        </authorList>
    </citation>
    <scope>NUCLEOTIDE SEQUENCE [LARGE SCALE GENOMIC DNA]</scope>
    <source>
        <strain evidence="6 7">AB-hyl4</strain>
    </source>
</reference>
<dbReference type="InterPro" id="IPR028995">
    <property type="entry name" value="Glyco_hydro_57/38_cen_sf"/>
</dbReference>
<keyword evidence="7" id="KW-1185">Reference proteome</keyword>
<dbReference type="Pfam" id="PF17677">
    <property type="entry name" value="Glyco_hydro38C2"/>
    <property type="match status" value="1"/>
</dbReference>
<dbReference type="PANTHER" id="PTHR46017">
    <property type="entry name" value="ALPHA-MANNOSIDASE 2C1"/>
    <property type="match status" value="1"/>
</dbReference>
<feature type="domain" description="Glycoside hydrolase family 38 central" evidence="5">
    <location>
        <begin position="336"/>
        <end position="407"/>
    </location>
</feature>
<dbReference type="Gene3D" id="3.20.110.10">
    <property type="entry name" value="Glycoside hydrolase 38, N terminal domain"/>
    <property type="match status" value="1"/>
</dbReference>
<dbReference type="InterPro" id="IPR011330">
    <property type="entry name" value="Glyco_hydro/deAcase_b/a-brl"/>
</dbReference>
<sequence length="935" mass="104990">MSQIDAPPKQQNGSTTSVHYLSGTHWDREWYRPLQEFRLLLVQLVDELLDLMESNPAFKYFHLDGQTCVLQDYIEIRPENRDRLAALIREGRILVGPWFTMPDLFCVGEEALVRNLLLGRRVAREWGVEPMPVGFTCDMFGHPSQMPQLFAGFDMRHCVVGRGTNEHTTPMFFQWESPDGSQVFSFKLQDAMGYGAFAVPRAVLEKPTAVLDELPEFTRAMEQAGDDDKKRTAVREKWFRERLAHYVNHELERSNGKTIALMDWMDHIMPASDVKRYLRLIHETRDDVQAEHSTLPTFLADAERTAHDVPVRSGELREPSRDANGGYLWLIPNCVSSRVRLKQANDACQNLLEKWVEPMLAIVKLRGTEFAPRLLRTAWEHVLLNHAHDSICGCSIDQVHRDMMYRYDQARILAEQLRAQAVGVLTQGCRELGRTPDEFTLTLVNPLPQARREVVVFDVDFPLDYPEQFTEGFRSQPIKSFTLEDASGTAVPYQRLSMIPQLGERSRHALPCFQSEGKLTRYTVAAEVDLPAMGFTNLRVVPSKRPVRRMGSLRTAPSRAENEHLIVEIAPNGTLTLIDKQTDQTYTDLLGFDDRSEIGDGWFHGHALNDEQALSHACSAQVSVVHEGPDVVSFQVALTMQLPARYDWHEQRPVDERVSLGLSHVITLRRGAKLVEVATTIDNTAEDHRLQLLLPTDAREATTYVAHHPYDVVERSIALDSETVDWREAEIAEKPFLGLQAVGAGQRGLALLSAAGLHEGGVRDDARRTMQVTLLRSFRRTVGTEGEQDGLESGRTEHRYALMPFAGQLPAVDALQALASLQAGIFTRQSGKRASGFPPLAGEADPRQSFMTHSGELVVSAIKSAEQGDELVVRLWNPGAESAEGTLTFADEVKAARRLKLHEEVDDDAPSPQIRERSVRVSVAPHKIATVGVSL</sequence>
<dbReference type="InterPro" id="IPR011013">
    <property type="entry name" value="Gal_mutarotase_sf_dom"/>
</dbReference>
<dbReference type="InterPro" id="IPR011682">
    <property type="entry name" value="Glyco_hydro_38_C"/>
</dbReference>
<dbReference type="Gene3D" id="2.70.98.30">
    <property type="entry name" value="Golgi alpha-mannosidase II, domain 4"/>
    <property type="match status" value="1"/>
</dbReference>
<protein>
    <submittedName>
        <fullName evidence="6">Glycoside hydrolase family 38 C-terminal domain-containing protein</fullName>
    </submittedName>
</protein>
<dbReference type="InterPro" id="IPR027291">
    <property type="entry name" value="Glyco_hydro_38_N_sf"/>
</dbReference>
<evidence type="ECO:0000256" key="3">
    <source>
        <dbReference type="ARBA" id="ARBA00022801"/>
    </source>
</evidence>
<dbReference type="InterPro" id="IPR037094">
    <property type="entry name" value="Glyco_hydro_38_cen_sf"/>
</dbReference>
<dbReference type="InterPro" id="IPR041147">
    <property type="entry name" value="GH38_C"/>
</dbReference>
<keyword evidence="2" id="KW-0479">Metal-binding</keyword>
<dbReference type="SUPFAM" id="SSF88713">
    <property type="entry name" value="Glycoside hydrolase/deacetylase"/>
    <property type="match status" value="1"/>
</dbReference>
<comment type="similarity">
    <text evidence="1">Belongs to the glycosyl hydrolase 38 family.</text>
</comment>
<evidence type="ECO:0000259" key="5">
    <source>
        <dbReference type="SMART" id="SM00872"/>
    </source>
</evidence>
<keyword evidence="4" id="KW-0326">Glycosidase</keyword>
<organism evidence="6 7">
    <name type="scientific">Natronomicrosphaera hydrolytica</name>
    <dbReference type="NCBI Taxonomy" id="3242702"/>
    <lineage>
        <taxon>Bacteria</taxon>
        <taxon>Pseudomonadati</taxon>
        <taxon>Planctomycetota</taxon>
        <taxon>Phycisphaerae</taxon>
        <taxon>Phycisphaerales</taxon>
        <taxon>Phycisphaeraceae</taxon>
        <taxon>Natronomicrosphaera</taxon>
    </lineage>
</organism>